<keyword evidence="3" id="KW-1185">Reference proteome</keyword>
<keyword evidence="2" id="KW-0808">Transferase</keyword>
<comment type="caution">
    <text evidence="2">The sequence shown here is derived from an EMBL/GenBank/DDBJ whole genome shotgun (WGS) entry which is preliminary data.</text>
</comment>
<dbReference type="PANTHER" id="PTHR43792">
    <property type="entry name" value="GNAT FAMILY, PUTATIVE (AFU_ORTHOLOGUE AFUA_3G00765)-RELATED-RELATED"/>
    <property type="match status" value="1"/>
</dbReference>
<name>A0A2T5FU23_9SPHN</name>
<organism evidence="2 3">
    <name type="scientific">Sphingomonas oleivorans</name>
    <dbReference type="NCBI Taxonomy" id="1735121"/>
    <lineage>
        <taxon>Bacteria</taxon>
        <taxon>Pseudomonadati</taxon>
        <taxon>Pseudomonadota</taxon>
        <taxon>Alphaproteobacteria</taxon>
        <taxon>Sphingomonadales</taxon>
        <taxon>Sphingomonadaceae</taxon>
        <taxon>Sphingomonas</taxon>
    </lineage>
</organism>
<dbReference type="InterPro" id="IPR016181">
    <property type="entry name" value="Acyl_CoA_acyltransferase"/>
</dbReference>
<gene>
    <name evidence="2" type="ORF">CLG96_16695</name>
</gene>
<dbReference type="EMBL" id="NWBU01000017">
    <property type="protein sequence ID" value="PTQ07788.1"/>
    <property type="molecule type" value="Genomic_DNA"/>
</dbReference>
<dbReference type="OrthoDB" id="9804153at2"/>
<accession>A0A2T5FU23</accession>
<dbReference type="PROSITE" id="PS51186">
    <property type="entry name" value="GNAT"/>
    <property type="match status" value="1"/>
</dbReference>
<protein>
    <submittedName>
        <fullName evidence="2">GNAT family N-acetyltransferase</fullName>
    </submittedName>
</protein>
<evidence type="ECO:0000259" key="1">
    <source>
        <dbReference type="PROSITE" id="PS51186"/>
    </source>
</evidence>
<proteinExistence type="predicted"/>
<sequence>MFARTERLLLRPGWIEDAPALAAAIADEAIVTKLSRVPWPYRLEDAEAFLGASQPADASANDLPRFLIWLRTHGAPKLIGGIGLQRTETGAELGYWIVRDYWGLGFATEAARAVVALADESLRLPTLEAGHFVDNPASGRVLQKLGFQPTGRTTGLYSTARGAIAPSLRYERRAMNLEARATLAA</sequence>
<evidence type="ECO:0000313" key="2">
    <source>
        <dbReference type="EMBL" id="PTQ07788.1"/>
    </source>
</evidence>
<dbReference type="GO" id="GO:0016747">
    <property type="term" value="F:acyltransferase activity, transferring groups other than amino-acyl groups"/>
    <property type="evidence" value="ECO:0007669"/>
    <property type="project" value="InterPro"/>
</dbReference>
<dbReference type="Pfam" id="PF13302">
    <property type="entry name" value="Acetyltransf_3"/>
    <property type="match status" value="1"/>
</dbReference>
<feature type="domain" description="N-acetyltransferase" evidence="1">
    <location>
        <begin position="8"/>
        <end position="171"/>
    </location>
</feature>
<reference evidence="2 3" key="1">
    <citation type="submission" date="2017-09" db="EMBL/GenBank/DDBJ databases">
        <title>Sphingomonas panjinensis sp.nov., isolated from oil-contaminated soil.</title>
        <authorList>
            <person name="Wang L."/>
            <person name="Chen L."/>
        </authorList>
    </citation>
    <scope>NUCLEOTIDE SEQUENCE [LARGE SCALE GENOMIC DNA]</scope>
    <source>
        <strain evidence="2 3">FW-11</strain>
    </source>
</reference>
<dbReference type="Gene3D" id="3.40.630.30">
    <property type="match status" value="1"/>
</dbReference>
<dbReference type="InterPro" id="IPR051531">
    <property type="entry name" value="N-acetyltransferase"/>
</dbReference>
<dbReference type="AlphaFoldDB" id="A0A2T5FU23"/>
<evidence type="ECO:0000313" key="3">
    <source>
        <dbReference type="Proteomes" id="UP000244162"/>
    </source>
</evidence>
<dbReference type="SUPFAM" id="SSF55729">
    <property type="entry name" value="Acyl-CoA N-acyltransferases (Nat)"/>
    <property type="match status" value="1"/>
</dbReference>
<dbReference type="InterPro" id="IPR000182">
    <property type="entry name" value="GNAT_dom"/>
</dbReference>
<dbReference type="Proteomes" id="UP000244162">
    <property type="component" value="Unassembled WGS sequence"/>
</dbReference>
<dbReference type="RefSeq" id="WP_107969692.1">
    <property type="nucleotide sequence ID" value="NZ_NWBU01000017.1"/>
</dbReference>